<gene>
    <name evidence="2" type="ORF">SUNI508_00656</name>
</gene>
<dbReference type="Pfam" id="PF07883">
    <property type="entry name" value="Cupin_2"/>
    <property type="match status" value="1"/>
</dbReference>
<evidence type="ECO:0000259" key="1">
    <source>
        <dbReference type="Pfam" id="PF07883"/>
    </source>
</evidence>
<comment type="caution">
    <text evidence="2">The sequence shown here is derived from an EMBL/GenBank/DDBJ whole genome shotgun (WGS) entry which is preliminary data.</text>
</comment>
<dbReference type="CDD" id="cd02208">
    <property type="entry name" value="cupin_RmlC-like"/>
    <property type="match status" value="1"/>
</dbReference>
<name>A0ABR2V7A9_9PEZI</name>
<dbReference type="InterPro" id="IPR014710">
    <property type="entry name" value="RmlC-like_jellyroll"/>
</dbReference>
<proteinExistence type="predicted"/>
<dbReference type="Gene3D" id="2.60.120.10">
    <property type="entry name" value="Jelly Rolls"/>
    <property type="match status" value="1"/>
</dbReference>
<keyword evidence="3" id="KW-1185">Reference proteome</keyword>
<dbReference type="Proteomes" id="UP001408356">
    <property type="component" value="Unassembled WGS sequence"/>
</dbReference>
<sequence>MGIETIKTLTMTPGVTLEINVNTDVSEDSIDRYHVDTICTGEPGVEPLYVPPHWHKNQTEHFTVLEGRIEATLDGRKKVVRAGDPDLIIPPRAVHSLQGFKGERLVVRERTDPAGDSKALFFNDLLSTGSFSKLSDVPRTLRAFRDGDTYLALPLYFRVFDEVFIMIAGSVAQLFAPAKPTRL</sequence>
<accession>A0ABR2V7A9</accession>
<organism evidence="2 3">
    <name type="scientific">Seiridium unicorne</name>
    <dbReference type="NCBI Taxonomy" id="138068"/>
    <lineage>
        <taxon>Eukaryota</taxon>
        <taxon>Fungi</taxon>
        <taxon>Dikarya</taxon>
        <taxon>Ascomycota</taxon>
        <taxon>Pezizomycotina</taxon>
        <taxon>Sordariomycetes</taxon>
        <taxon>Xylariomycetidae</taxon>
        <taxon>Amphisphaeriales</taxon>
        <taxon>Sporocadaceae</taxon>
        <taxon>Seiridium</taxon>
    </lineage>
</organism>
<dbReference type="EMBL" id="JARVKF010000112">
    <property type="protein sequence ID" value="KAK9422793.1"/>
    <property type="molecule type" value="Genomic_DNA"/>
</dbReference>
<dbReference type="InterPro" id="IPR011051">
    <property type="entry name" value="RmlC_Cupin_sf"/>
</dbReference>
<reference evidence="2 3" key="1">
    <citation type="journal article" date="2024" name="J. Plant Pathol.">
        <title>Sequence and assembly of the genome of Seiridium unicorne, isolate CBS 538.82, causal agent of cypress canker disease.</title>
        <authorList>
            <person name="Scali E."/>
            <person name="Rocca G.D."/>
            <person name="Danti R."/>
            <person name="Garbelotto M."/>
            <person name="Barberini S."/>
            <person name="Baroncelli R."/>
            <person name="Emiliani G."/>
        </authorList>
    </citation>
    <scope>NUCLEOTIDE SEQUENCE [LARGE SCALE GENOMIC DNA]</scope>
    <source>
        <strain evidence="2 3">BM-138-508</strain>
    </source>
</reference>
<dbReference type="InterPro" id="IPR013096">
    <property type="entry name" value="Cupin_2"/>
</dbReference>
<feature type="domain" description="Cupin type-2" evidence="1">
    <location>
        <begin position="50"/>
        <end position="97"/>
    </location>
</feature>
<protein>
    <recommendedName>
        <fullName evidence="1">Cupin type-2 domain-containing protein</fullName>
    </recommendedName>
</protein>
<dbReference type="SUPFAM" id="SSF51182">
    <property type="entry name" value="RmlC-like cupins"/>
    <property type="match status" value="1"/>
</dbReference>
<evidence type="ECO:0000313" key="2">
    <source>
        <dbReference type="EMBL" id="KAK9422793.1"/>
    </source>
</evidence>
<evidence type="ECO:0000313" key="3">
    <source>
        <dbReference type="Proteomes" id="UP001408356"/>
    </source>
</evidence>